<dbReference type="InterPro" id="IPR057326">
    <property type="entry name" value="KR_dom"/>
</dbReference>
<feature type="domain" description="Ketoreductase" evidence="4">
    <location>
        <begin position="6"/>
        <end position="188"/>
    </location>
</feature>
<dbReference type="EMBL" id="LTAO01000040">
    <property type="protein sequence ID" value="KYG25595.1"/>
    <property type="molecule type" value="Genomic_DNA"/>
</dbReference>
<keyword evidence="2" id="KW-0560">Oxidoreductase</keyword>
<evidence type="ECO:0000256" key="2">
    <source>
        <dbReference type="ARBA" id="ARBA00023002"/>
    </source>
</evidence>
<dbReference type="RefSeq" id="WP_061950358.1">
    <property type="nucleotide sequence ID" value="NZ_LTAO01000040.1"/>
</dbReference>
<dbReference type="STRING" id="519424.AZF04_14000"/>
<comment type="caution">
    <text evidence="5">The sequence shown here is derived from an EMBL/GenBank/DDBJ whole genome shotgun (WGS) entry which is preliminary data.</text>
</comment>
<dbReference type="AlphaFoldDB" id="A0A161PD19"/>
<dbReference type="Proteomes" id="UP000075806">
    <property type="component" value="Unassembled WGS sequence"/>
</dbReference>
<dbReference type="PRINTS" id="PR00080">
    <property type="entry name" value="SDRFAMILY"/>
</dbReference>
<dbReference type="SUPFAM" id="SSF51735">
    <property type="entry name" value="NAD(P)-binding Rossmann-fold domains"/>
    <property type="match status" value="1"/>
</dbReference>
<keyword evidence="3" id="KW-0520">NAD</keyword>
<dbReference type="PANTHER" id="PTHR24321:SF8">
    <property type="entry name" value="ESTRADIOL 17-BETA-DEHYDROGENASE 8-RELATED"/>
    <property type="match status" value="1"/>
</dbReference>
<dbReference type="FunFam" id="3.40.50.720:FF:000084">
    <property type="entry name" value="Short-chain dehydrogenase reductase"/>
    <property type="match status" value="1"/>
</dbReference>
<dbReference type="Gene3D" id="3.40.50.720">
    <property type="entry name" value="NAD(P)-binding Rossmann-like Domain"/>
    <property type="match status" value="1"/>
</dbReference>
<evidence type="ECO:0000259" key="4">
    <source>
        <dbReference type="SMART" id="SM00822"/>
    </source>
</evidence>
<dbReference type="GO" id="GO:0008206">
    <property type="term" value="P:bile acid metabolic process"/>
    <property type="evidence" value="ECO:0007669"/>
    <property type="project" value="UniProtKB-ARBA"/>
</dbReference>
<proteinExistence type="inferred from homology"/>
<dbReference type="Pfam" id="PF13561">
    <property type="entry name" value="adh_short_C2"/>
    <property type="match status" value="1"/>
</dbReference>
<dbReference type="SMART" id="SM00822">
    <property type="entry name" value="PKS_KR"/>
    <property type="match status" value="1"/>
</dbReference>
<evidence type="ECO:0000256" key="3">
    <source>
        <dbReference type="ARBA" id="ARBA00023027"/>
    </source>
</evidence>
<evidence type="ECO:0000313" key="5">
    <source>
        <dbReference type="EMBL" id="KYG25595.1"/>
    </source>
</evidence>
<evidence type="ECO:0000256" key="1">
    <source>
        <dbReference type="ARBA" id="ARBA00006484"/>
    </source>
</evidence>
<dbReference type="InterPro" id="IPR036291">
    <property type="entry name" value="NAD(P)-bd_dom_sf"/>
</dbReference>
<dbReference type="GO" id="GO:0016491">
    <property type="term" value="F:oxidoreductase activity"/>
    <property type="evidence" value="ECO:0007669"/>
    <property type="project" value="UniProtKB-KW"/>
</dbReference>
<gene>
    <name evidence="5" type="ORF">AZF04_14000</name>
</gene>
<dbReference type="PANTHER" id="PTHR24321">
    <property type="entry name" value="DEHYDROGENASES, SHORT CHAIN"/>
    <property type="match status" value="1"/>
</dbReference>
<comment type="similarity">
    <text evidence="1">Belongs to the short-chain dehydrogenases/reductases (SDR) family.</text>
</comment>
<protein>
    <submittedName>
        <fullName evidence="5">Oxidoreductase</fullName>
    </submittedName>
</protein>
<sequence length="258" mass="27313">MKFQDKVVLITGASGGIGIKTAKLFENEGARLALVDLDKGRLENSAKEEGLNLSESLLLSGNVGSEDEVQAFVKETVNHFGRIDVFINNAGINGHFGDITEQSIENFQNVMNVNATGVFLGLKHVMKVMKEQQSGAIVNTASNGGLLGSPGMAPYIASKHAVIGLTKSAALEGAPHQIRVNAVAPSGVDTAMVHAIEKNASPDNIEEARKQFKASVPMNRYATAEEIGKLMMFLASDDASFISGSYYRIDGGQGATSV</sequence>
<dbReference type="InterPro" id="IPR002347">
    <property type="entry name" value="SDR_fam"/>
</dbReference>
<dbReference type="PRINTS" id="PR00081">
    <property type="entry name" value="GDHRDH"/>
</dbReference>
<reference evidence="5" key="1">
    <citation type="submission" date="2016-02" db="EMBL/GenBank/DDBJ databases">
        <title>Genome sequence of Bacillus trypoxylicola KCTC 13244(T).</title>
        <authorList>
            <person name="Jeong H."/>
            <person name="Park S.-H."/>
            <person name="Choi S.-K."/>
        </authorList>
    </citation>
    <scope>NUCLEOTIDE SEQUENCE [LARGE SCALE GENOMIC DNA]</scope>
    <source>
        <strain evidence="5">KCTC 13244</strain>
    </source>
</reference>
<name>A0A161PD19_9BACI</name>
<evidence type="ECO:0000313" key="6">
    <source>
        <dbReference type="Proteomes" id="UP000075806"/>
    </source>
</evidence>
<organism evidence="5 6">
    <name type="scientific">Alkalihalobacillus trypoxylicola</name>
    <dbReference type="NCBI Taxonomy" id="519424"/>
    <lineage>
        <taxon>Bacteria</taxon>
        <taxon>Bacillati</taxon>
        <taxon>Bacillota</taxon>
        <taxon>Bacilli</taxon>
        <taxon>Bacillales</taxon>
        <taxon>Bacillaceae</taxon>
        <taxon>Alkalihalobacillus</taxon>
    </lineage>
</organism>
<accession>A0A161PD19</accession>
<dbReference type="NCBIfam" id="NF005559">
    <property type="entry name" value="PRK07231.1"/>
    <property type="match status" value="1"/>
</dbReference>
<dbReference type="OrthoDB" id="306388at2"/>
<keyword evidence="6" id="KW-1185">Reference proteome</keyword>
<dbReference type="CDD" id="cd05233">
    <property type="entry name" value="SDR_c"/>
    <property type="match status" value="1"/>
</dbReference>